<evidence type="ECO:0000313" key="3">
    <source>
        <dbReference type="Proteomes" id="UP000015927"/>
    </source>
</evidence>
<dbReference type="EMBL" id="CP002391">
    <property type="protein sequence ID" value="EEQ65830.2"/>
    <property type="molecule type" value="Genomic_DNA"/>
</dbReference>
<dbReference type="AlphaFoldDB" id="A0A826I0D5"/>
<evidence type="ECO:0000256" key="1">
    <source>
        <dbReference type="SAM" id="Phobius"/>
    </source>
</evidence>
<proteinExistence type="predicted"/>
<keyword evidence="1" id="KW-0472">Membrane</keyword>
<sequence>MMKKGQLSFFLMALFFFMNMPPHIGLAETNASIEVEGIIGNQPVDVTDKNDGGKSPIVQRKESNDKIRQEMPELGADAAQAQVFLMLGLLCLSGAIFVYWTRKYQGEDGNQGTASNATKKVEP</sequence>
<feature type="transmembrane region" description="Helical" evidence="1">
    <location>
        <begin position="81"/>
        <end position="100"/>
    </location>
</feature>
<dbReference type="RefSeq" id="WP_016368087.1">
    <property type="nucleotide sequence ID" value="NC_022112.1"/>
</dbReference>
<name>A0A826I0D5_LACPA</name>
<dbReference type="GeneID" id="57091276"/>
<accession>A0A826I0D5</accession>
<reference evidence="2 3" key="1">
    <citation type="submission" date="2010-12" db="EMBL/GenBank/DDBJ databases">
        <title>The Genome Sequence of Lactobacillus paracasei subsp. paracasei strain 8700:2.</title>
        <authorList>
            <consortium name="The Broad Institute Genome Sequencing Platform"/>
            <person name="Ward D."/>
            <person name="Earl A."/>
            <person name="Feldgarden M."/>
            <person name="Young S.K."/>
            <person name="Gargeya S."/>
            <person name="Zeng Q."/>
            <person name="Alvarado L."/>
            <person name="Berlin A."/>
            <person name="Bochicchio J."/>
            <person name="Chapman S.B."/>
            <person name="Chen Z."/>
            <person name="Freedman E."/>
            <person name="Gellesch M."/>
            <person name="Goldberg J."/>
            <person name="Griggs A."/>
            <person name="Gujja S."/>
            <person name="Heilman E."/>
            <person name="Heiman D."/>
            <person name="Howarth C."/>
            <person name="Mehta T."/>
            <person name="Neiman D."/>
            <person name="Pearson M."/>
            <person name="Roberts A."/>
            <person name="Saif S."/>
            <person name="Shea T."/>
            <person name="Shenoy N."/>
            <person name="Sisk P."/>
            <person name="Stolte C."/>
            <person name="Sykes S."/>
            <person name="White J."/>
            <person name="Yandava C."/>
            <person name="Saulnier D."/>
            <person name="Haas B."/>
            <person name="Nusbaum C."/>
            <person name="Birren B."/>
        </authorList>
    </citation>
    <scope>NUCLEOTIDE SEQUENCE [LARGE SCALE GENOMIC DNA]</scope>
    <source>
        <strain evidence="2 3">8700:2</strain>
    </source>
</reference>
<dbReference type="Proteomes" id="UP000015927">
    <property type="component" value="Chromosome"/>
</dbReference>
<evidence type="ECO:0000313" key="2">
    <source>
        <dbReference type="EMBL" id="EEQ65830.2"/>
    </source>
</evidence>
<dbReference type="KEGG" id="lpi:LBPG_01279"/>
<gene>
    <name evidence="2" type="ORF">LBPG_01279</name>
</gene>
<keyword evidence="1" id="KW-1133">Transmembrane helix</keyword>
<keyword evidence="1" id="KW-0812">Transmembrane</keyword>
<organism evidence="2 3">
    <name type="scientific">Lacticaseibacillus paracasei subsp. paracasei 8700:2</name>
    <dbReference type="NCBI Taxonomy" id="537973"/>
    <lineage>
        <taxon>Bacteria</taxon>
        <taxon>Bacillati</taxon>
        <taxon>Bacillota</taxon>
        <taxon>Bacilli</taxon>
        <taxon>Lactobacillales</taxon>
        <taxon>Lactobacillaceae</taxon>
        <taxon>Lacticaseibacillus</taxon>
    </lineage>
</organism>
<protein>
    <submittedName>
        <fullName evidence="2">Uncharacterized protein</fullName>
    </submittedName>
</protein>